<proteinExistence type="predicted"/>
<sequence length="48" mass="5500">MSRKLGYVGNGCRAYAEDGNRVAEHRMLLDNVLMGEPPNVRHHGRRHE</sequence>
<evidence type="ECO:0000313" key="1">
    <source>
        <dbReference type="EMBL" id="SBO98757.1"/>
    </source>
</evidence>
<organism evidence="1">
    <name type="scientific">Nonomuraea gerenzanensis</name>
    <dbReference type="NCBI Taxonomy" id="93944"/>
    <lineage>
        <taxon>Bacteria</taxon>
        <taxon>Bacillati</taxon>
        <taxon>Actinomycetota</taxon>
        <taxon>Actinomycetes</taxon>
        <taxon>Streptosporangiales</taxon>
        <taxon>Streptosporangiaceae</taxon>
        <taxon>Nonomuraea</taxon>
    </lineage>
</organism>
<gene>
    <name evidence="1" type="ORF">BN4615_P8273</name>
</gene>
<dbReference type="EMBL" id="LT559118">
    <property type="protein sequence ID" value="SBO98757.1"/>
    <property type="molecule type" value="Genomic_DNA"/>
</dbReference>
<name>A0A1M4EIJ5_9ACTN</name>
<reference evidence="1" key="1">
    <citation type="submission" date="2016-04" db="EMBL/GenBank/DDBJ databases">
        <authorList>
            <person name="Evans L.H."/>
            <person name="Alamgir A."/>
            <person name="Owens N."/>
            <person name="Weber N.D."/>
            <person name="Virtaneva K."/>
            <person name="Barbian K."/>
            <person name="Babar A."/>
            <person name="Rosenke K."/>
        </authorList>
    </citation>
    <scope>NUCLEOTIDE SEQUENCE</scope>
    <source>
        <strain evidence="1">Nono1</strain>
    </source>
</reference>
<dbReference type="AlphaFoldDB" id="A0A1M4EIJ5"/>
<accession>A0A1M4EIJ5</accession>
<protein>
    <submittedName>
        <fullName evidence="1">Uncharacterized protein</fullName>
    </submittedName>
</protein>